<comment type="caution">
    <text evidence="1">The sequence shown here is derived from an EMBL/GenBank/DDBJ whole genome shotgun (WGS) entry which is preliminary data.</text>
</comment>
<gene>
    <name evidence="1" type="primary">PCF11_2</name>
    <name evidence="1" type="ORF">DSO57_1001540</name>
</gene>
<reference evidence="1" key="1">
    <citation type="submission" date="2022-04" db="EMBL/GenBank/DDBJ databases">
        <title>Genome of the entomopathogenic fungus Entomophthora muscae.</title>
        <authorList>
            <person name="Elya C."/>
            <person name="Lovett B.R."/>
            <person name="Lee E."/>
            <person name="Macias A.M."/>
            <person name="Hajek A.E."/>
            <person name="De Bivort B.L."/>
            <person name="Kasson M.T."/>
            <person name="De Fine Licht H.H."/>
            <person name="Stajich J.E."/>
        </authorList>
    </citation>
    <scope>NUCLEOTIDE SEQUENCE</scope>
    <source>
        <strain evidence="1">Berkeley</strain>
    </source>
</reference>
<dbReference type="Proteomes" id="UP001165960">
    <property type="component" value="Unassembled WGS sequence"/>
</dbReference>
<sequence length="144" mass="16527">MDWHFRQNRKKKERAASRRFLSRAWFSTDEVIRLDKGAVAYSLQDWASGKSTEFDYQNEPAFFNKTAKPQTEIAQVIAKLEKSTVVVPADHAGQACPICQDKFTSCWSDEQEEWIYKNAVIVDNQVSFKVDIDSPLGLPCYLPC</sequence>
<evidence type="ECO:0000313" key="1">
    <source>
        <dbReference type="EMBL" id="KAJ9051782.1"/>
    </source>
</evidence>
<proteinExistence type="predicted"/>
<evidence type="ECO:0000313" key="2">
    <source>
        <dbReference type="Proteomes" id="UP001165960"/>
    </source>
</evidence>
<dbReference type="EMBL" id="QTSX02007103">
    <property type="protein sequence ID" value="KAJ9051782.1"/>
    <property type="molecule type" value="Genomic_DNA"/>
</dbReference>
<accession>A0ACC2RNY9</accession>
<protein>
    <submittedName>
        <fullName evidence="1">mRNA 3' end processing factor</fullName>
    </submittedName>
</protein>
<keyword evidence="2" id="KW-1185">Reference proteome</keyword>
<name>A0ACC2RNY9_9FUNG</name>
<organism evidence="1 2">
    <name type="scientific">Entomophthora muscae</name>
    <dbReference type="NCBI Taxonomy" id="34485"/>
    <lineage>
        <taxon>Eukaryota</taxon>
        <taxon>Fungi</taxon>
        <taxon>Fungi incertae sedis</taxon>
        <taxon>Zoopagomycota</taxon>
        <taxon>Entomophthoromycotina</taxon>
        <taxon>Entomophthoromycetes</taxon>
        <taxon>Entomophthorales</taxon>
        <taxon>Entomophthoraceae</taxon>
        <taxon>Entomophthora</taxon>
    </lineage>
</organism>